<dbReference type="PROSITE" id="PS00211">
    <property type="entry name" value="ABC_TRANSPORTER_1"/>
    <property type="match status" value="1"/>
</dbReference>
<dbReference type="GO" id="GO:0016887">
    <property type="term" value="F:ATP hydrolysis activity"/>
    <property type="evidence" value="ECO:0007669"/>
    <property type="project" value="InterPro"/>
</dbReference>
<reference evidence="13" key="1">
    <citation type="submission" date="2018-12" db="EMBL/GenBank/DDBJ databases">
        <title>Tengunoibacter tsumagoiensis gen. nov., sp. nov., Dictyobacter kobayashii sp. nov., D. alpinus sp. nov., and D. joshuensis sp. nov. and description of Dictyobacteraceae fam. nov. within the order Ktedonobacterales isolated from Tengu-no-mugimeshi.</title>
        <authorList>
            <person name="Wang C.M."/>
            <person name="Zheng Y."/>
            <person name="Sakai Y."/>
            <person name="Toyoda A."/>
            <person name="Minakuchi Y."/>
            <person name="Abe K."/>
            <person name="Yokota A."/>
            <person name="Yabe S."/>
        </authorList>
    </citation>
    <scope>NUCLEOTIDE SEQUENCE [LARGE SCALE GENOMIC DNA]</scope>
    <source>
        <strain evidence="13">Uno3</strain>
    </source>
</reference>
<dbReference type="Gene3D" id="1.20.1560.10">
    <property type="entry name" value="ABC transporter type 1, transmembrane domain"/>
    <property type="match status" value="1"/>
</dbReference>
<evidence type="ECO:0000256" key="4">
    <source>
        <dbReference type="ARBA" id="ARBA00022692"/>
    </source>
</evidence>
<dbReference type="CDD" id="cd07346">
    <property type="entry name" value="ABC_6TM_exporters"/>
    <property type="match status" value="1"/>
</dbReference>
<dbReference type="AlphaFoldDB" id="A0A402A8C5"/>
<keyword evidence="8 9" id="KW-0472">Membrane</keyword>
<evidence type="ECO:0000259" key="10">
    <source>
        <dbReference type="PROSITE" id="PS50893"/>
    </source>
</evidence>
<dbReference type="PANTHER" id="PTHR24221">
    <property type="entry name" value="ATP-BINDING CASSETTE SUB-FAMILY B"/>
    <property type="match status" value="1"/>
</dbReference>
<dbReference type="InterPro" id="IPR039421">
    <property type="entry name" value="Type_1_exporter"/>
</dbReference>
<feature type="transmembrane region" description="Helical" evidence="9">
    <location>
        <begin position="164"/>
        <end position="186"/>
    </location>
</feature>
<comment type="subcellular location">
    <subcellularLocation>
        <location evidence="1">Cell membrane</location>
        <topology evidence="1">Multi-pass membrane protein</topology>
    </subcellularLocation>
</comment>
<dbReference type="Proteomes" id="UP000287352">
    <property type="component" value="Unassembled WGS sequence"/>
</dbReference>
<dbReference type="InterPro" id="IPR003439">
    <property type="entry name" value="ABC_transporter-like_ATP-bd"/>
</dbReference>
<dbReference type="InterPro" id="IPR003593">
    <property type="entry name" value="AAA+_ATPase"/>
</dbReference>
<dbReference type="FunFam" id="3.40.50.300:FF:000299">
    <property type="entry name" value="ABC transporter ATP-binding protein/permease"/>
    <property type="match status" value="1"/>
</dbReference>
<dbReference type="PROSITE" id="PS50893">
    <property type="entry name" value="ABC_TRANSPORTER_2"/>
    <property type="match status" value="1"/>
</dbReference>
<dbReference type="EMBL" id="BIFR01000002">
    <property type="protein sequence ID" value="GCE15410.1"/>
    <property type="molecule type" value="Genomic_DNA"/>
</dbReference>
<name>A0A402A8C5_9CHLR</name>
<evidence type="ECO:0000256" key="6">
    <source>
        <dbReference type="ARBA" id="ARBA00022840"/>
    </source>
</evidence>
<keyword evidence="13" id="KW-1185">Reference proteome</keyword>
<feature type="transmembrane region" description="Helical" evidence="9">
    <location>
        <begin position="138"/>
        <end position="158"/>
    </location>
</feature>
<dbReference type="OrthoDB" id="9769895at2"/>
<dbReference type="InterPro" id="IPR017871">
    <property type="entry name" value="ABC_transporter-like_CS"/>
</dbReference>
<gene>
    <name evidence="12" type="ORF">KTT_52690</name>
</gene>
<dbReference type="InterPro" id="IPR036640">
    <property type="entry name" value="ABC1_TM_sf"/>
</dbReference>
<feature type="transmembrane region" description="Helical" evidence="9">
    <location>
        <begin position="60"/>
        <end position="83"/>
    </location>
</feature>
<dbReference type="Pfam" id="PF00005">
    <property type="entry name" value="ABC_tran"/>
    <property type="match status" value="1"/>
</dbReference>
<feature type="transmembrane region" description="Helical" evidence="9">
    <location>
        <begin position="20"/>
        <end position="40"/>
    </location>
</feature>
<keyword evidence="5" id="KW-0547">Nucleotide-binding</keyword>
<dbReference type="SMART" id="SM00382">
    <property type="entry name" value="AAA"/>
    <property type="match status" value="1"/>
</dbReference>
<feature type="transmembrane region" description="Helical" evidence="9">
    <location>
        <begin position="276"/>
        <end position="298"/>
    </location>
</feature>
<dbReference type="GO" id="GO:0005524">
    <property type="term" value="F:ATP binding"/>
    <property type="evidence" value="ECO:0007669"/>
    <property type="project" value="UniProtKB-KW"/>
</dbReference>
<feature type="domain" description="ABC transporter" evidence="10">
    <location>
        <begin position="339"/>
        <end position="573"/>
    </location>
</feature>
<evidence type="ECO:0000256" key="1">
    <source>
        <dbReference type="ARBA" id="ARBA00004651"/>
    </source>
</evidence>
<keyword evidence="6" id="KW-0067">ATP-binding</keyword>
<evidence type="ECO:0000259" key="11">
    <source>
        <dbReference type="PROSITE" id="PS50929"/>
    </source>
</evidence>
<sequence>MQLSLPEYRRLLATYLIPQWRRVLLFALLFGTELALKLIGPQILRVFLDDATLADRHTSLIPIAVLFLVVTLGQQSMGVWAAYTSERIGWRATNALRIDLTRHLLQLDLSFYKEHLPGELIERIDGDVAMLGNFFAQFVLQVLGNLLLLVGILVITWFQEWHTGLALTLFALLAGMLINVVSQVTVPSWQAVRQANADLYGFLEERLGGTEDIRSSGAESYVMRHFFLHARRRFFTTLRARLISVLPWSVPQLCFAIGTVIAFLLAAWLYGAGMVSLGMAFLIYYYIQMLFLPMIIISEQLEDFQKARASVTRVYDLLHVRSRMKDGPGVVFPSCALPVEFVDVSFGYDDEVMVVHHLSFRLQAGEVLGVLGRTGSGKSTIARLLFRLYDPASGLIRLNGTDLRTAARADLRKTIGLVTQEVQLFEASVRDNLTFFDRTIDDARILAALTDLGMLRWYHHLPQGLDTRLAPNGGGLSAGEAQLLAFVRVFLKDPSVVILDEPSSRLDPATERLLEQAIDKLLYGRTAIIIAHRLSTVKRADSILILEEGRIREYGARINLARDPNSRFSHLLRTVHSEVQP</sequence>
<dbReference type="InterPro" id="IPR011527">
    <property type="entry name" value="ABC1_TM_dom"/>
</dbReference>
<evidence type="ECO:0000313" key="13">
    <source>
        <dbReference type="Proteomes" id="UP000287352"/>
    </source>
</evidence>
<keyword evidence="4 9" id="KW-0812">Transmembrane</keyword>
<proteinExistence type="predicted"/>
<keyword evidence="12" id="KW-0347">Helicase</keyword>
<dbReference type="GO" id="GO:0140359">
    <property type="term" value="F:ABC-type transporter activity"/>
    <property type="evidence" value="ECO:0007669"/>
    <property type="project" value="InterPro"/>
</dbReference>
<dbReference type="PROSITE" id="PS50929">
    <property type="entry name" value="ABC_TM1F"/>
    <property type="match status" value="1"/>
</dbReference>
<keyword evidence="2" id="KW-0813">Transport</keyword>
<evidence type="ECO:0000256" key="3">
    <source>
        <dbReference type="ARBA" id="ARBA00022475"/>
    </source>
</evidence>
<dbReference type="PANTHER" id="PTHR24221:SF654">
    <property type="entry name" value="ATP-BINDING CASSETTE SUB-FAMILY B MEMBER 6"/>
    <property type="match status" value="1"/>
</dbReference>
<organism evidence="12 13">
    <name type="scientific">Tengunoibacter tsumagoiensis</name>
    <dbReference type="NCBI Taxonomy" id="2014871"/>
    <lineage>
        <taxon>Bacteria</taxon>
        <taxon>Bacillati</taxon>
        <taxon>Chloroflexota</taxon>
        <taxon>Ktedonobacteria</taxon>
        <taxon>Ktedonobacterales</taxon>
        <taxon>Dictyobacteraceae</taxon>
        <taxon>Tengunoibacter</taxon>
    </lineage>
</organism>
<dbReference type="InterPro" id="IPR027417">
    <property type="entry name" value="P-loop_NTPase"/>
</dbReference>
<feature type="transmembrane region" description="Helical" evidence="9">
    <location>
        <begin position="242"/>
        <end position="270"/>
    </location>
</feature>
<dbReference type="SUPFAM" id="SSF90123">
    <property type="entry name" value="ABC transporter transmembrane region"/>
    <property type="match status" value="1"/>
</dbReference>
<keyword evidence="7 9" id="KW-1133">Transmembrane helix</keyword>
<dbReference type="RefSeq" id="WP_126582879.1">
    <property type="nucleotide sequence ID" value="NZ_BIFR01000002.1"/>
</dbReference>
<evidence type="ECO:0000256" key="5">
    <source>
        <dbReference type="ARBA" id="ARBA00022741"/>
    </source>
</evidence>
<comment type="caution">
    <text evidence="12">The sequence shown here is derived from an EMBL/GenBank/DDBJ whole genome shotgun (WGS) entry which is preliminary data.</text>
</comment>
<protein>
    <submittedName>
        <fullName evidence="12">Helicase</fullName>
    </submittedName>
</protein>
<dbReference type="GO" id="GO:0005886">
    <property type="term" value="C:plasma membrane"/>
    <property type="evidence" value="ECO:0007669"/>
    <property type="project" value="UniProtKB-SubCell"/>
</dbReference>
<keyword evidence="3" id="KW-1003">Cell membrane</keyword>
<dbReference type="Pfam" id="PF00664">
    <property type="entry name" value="ABC_membrane"/>
    <property type="match status" value="1"/>
</dbReference>
<feature type="domain" description="ABC transmembrane type-1" evidence="11">
    <location>
        <begin position="35"/>
        <end position="306"/>
    </location>
</feature>
<evidence type="ECO:0000256" key="7">
    <source>
        <dbReference type="ARBA" id="ARBA00022989"/>
    </source>
</evidence>
<evidence type="ECO:0000256" key="2">
    <source>
        <dbReference type="ARBA" id="ARBA00022448"/>
    </source>
</evidence>
<dbReference type="Gene3D" id="3.40.50.300">
    <property type="entry name" value="P-loop containing nucleotide triphosphate hydrolases"/>
    <property type="match status" value="1"/>
</dbReference>
<evidence type="ECO:0000313" key="12">
    <source>
        <dbReference type="EMBL" id="GCE15410.1"/>
    </source>
</evidence>
<accession>A0A402A8C5</accession>
<dbReference type="SUPFAM" id="SSF52540">
    <property type="entry name" value="P-loop containing nucleoside triphosphate hydrolases"/>
    <property type="match status" value="1"/>
</dbReference>
<evidence type="ECO:0000256" key="8">
    <source>
        <dbReference type="ARBA" id="ARBA00023136"/>
    </source>
</evidence>
<dbReference type="GO" id="GO:0004386">
    <property type="term" value="F:helicase activity"/>
    <property type="evidence" value="ECO:0007669"/>
    <property type="project" value="UniProtKB-KW"/>
</dbReference>
<keyword evidence="12" id="KW-0378">Hydrolase</keyword>
<evidence type="ECO:0000256" key="9">
    <source>
        <dbReference type="SAM" id="Phobius"/>
    </source>
</evidence>